<protein>
    <submittedName>
        <fullName evidence="2">Uncharacterized protein</fullName>
    </submittedName>
</protein>
<reference evidence="3" key="1">
    <citation type="submission" date="2020-06" db="EMBL/GenBank/DDBJ databases">
        <title>Nostoc edaphicum CCNP1411 genome.</title>
        <authorList>
            <person name="Fidor A."/>
            <person name="Grabski M."/>
            <person name="Gawor J."/>
            <person name="Gromadka R."/>
            <person name="Wegrzyn G."/>
            <person name="Mazur-Marzec H."/>
        </authorList>
    </citation>
    <scope>NUCLEOTIDE SEQUENCE [LARGE SCALE GENOMIC DNA]</scope>
    <source>
        <strain evidence="3">CCNP1411</strain>
    </source>
</reference>
<keyword evidence="1" id="KW-1133">Transmembrane helix</keyword>
<proteinExistence type="predicted"/>
<sequence>MNYQKYRLAFREIARNTDIRTVITTLLPSNVFANHKLFLSNLDNFSILNYQVLLYICGLLNSFVFDFMARQRVTTSISMFIVYQLPVPRLTKNDRNFNDIVQRAAKLICTTPEFDELAQEVGLGSHQQGVTDEAARAKLRAELDGMVAHLYGLTEDEFSYILTTFPIVNATVKEAALSAYRNFAPMFANSELVSR</sequence>
<feature type="transmembrane region" description="Helical" evidence="1">
    <location>
        <begin position="47"/>
        <end position="69"/>
    </location>
</feature>
<dbReference type="RefSeq" id="WP_181928558.1">
    <property type="nucleotide sequence ID" value="NZ_CP054698.1"/>
</dbReference>
<evidence type="ECO:0000313" key="2">
    <source>
        <dbReference type="EMBL" id="QMS90825.1"/>
    </source>
</evidence>
<dbReference type="KEGG" id="ned:HUN01_25790"/>
<keyword evidence="1" id="KW-0472">Membrane</keyword>
<organism evidence="2 3">
    <name type="scientific">Nostoc edaphicum CCNP1411</name>
    <dbReference type="NCBI Taxonomy" id="1472755"/>
    <lineage>
        <taxon>Bacteria</taxon>
        <taxon>Bacillati</taxon>
        <taxon>Cyanobacteriota</taxon>
        <taxon>Cyanophyceae</taxon>
        <taxon>Nostocales</taxon>
        <taxon>Nostocaceae</taxon>
        <taxon>Nostoc</taxon>
    </lineage>
</organism>
<gene>
    <name evidence="2" type="ORF">HUN01_25790</name>
</gene>
<dbReference type="AlphaFoldDB" id="A0A7D7QPY0"/>
<name>A0A7D7QPY0_9NOSO</name>
<keyword evidence="3" id="KW-1185">Reference proteome</keyword>
<accession>A0A7D7QPY0</accession>
<dbReference type="EMBL" id="CP054698">
    <property type="protein sequence ID" value="QMS90825.1"/>
    <property type="molecule type" value="Genomic_DNA"/>
</dbReference>
<evidence type="ECO:0000313" key="3">
    <source>
        <dbReference type="Proteomes" id="UP000514713"/>
    </source>
</evidence>
<evidence type="ECO:0000256" key="1">
    <source>
        <dbReference type="SAM" id="Phobius"/>
    </source>
</evidence>
<dbReference type="Proteomes" id="UP000514713">
    <property type="component" value="Chromosome"/>
</dbReference>
<keyword evidence="1" id="KW-0812">Transmembrane</keyword>